<keyword evidence="2" id="KW-1185">Reference proteome</keyword>
<sequence>MIKMQVEGRADQVQSFLCQLEQGSQVKLVHKEWEDKEMSQPDEVCFKCYVQKQPDQQMRIVQLVTAGGGEIRIPLFDVIHAEIEEGVKVFAGRNFDMFP</sequence>
<dbReference type="AlphaFoldDB" id="A0A7W1WNJ5"/>
<gene>
    <name evidence="1" type="ORF">H1191_02020</name>
</gene>
<protein>
    <submittedName>
        <fullName evidence="1">Uncharacterized protein</fullName>
    </submittedName>
</protein>
<accession>A0A7W1WNJ5</accession>
<comment type="caution">
    <text evidence="1">The sequence shown here is derived from an EMBL/GenBank/DDBJ whole genome shotgun (WGS) entry which is preliminary data.</text>
</comment>
<reference evidence="1 2" key="1">
    <citation type="submission" date="2020-07" db="EMBL/GenBank/DDBJ databases">
        <authorList>
            <person name="Feng H."/>
        </authorList>
    </citation>
    <scope>NUCLEOTIDE SEQUENCE [LARGE SCALE GENOMIC DNA]</scope>
    <source>
        <strain evidence="2">s-10</strain>
    </source>
</reference>
<dbReference type="RefSeq" id="WP_181750303.1">
    <property type="nucleotide sequence ID" value="NZ_JACEIQ010000001.1"/>
</dbReference>
<evidence type="ECO:0000313" key="1">
    <source>
        <dbReference type="EMBL" id="MBA4493091.1"/>
    </source>
</evidence>
<proteinExistence type="predicted"/>
<organism evidence="1 2">
    <name type="scientific">Paenactinomyces guangxiensis</name>
    <dbReference type="NCBI Taxonomy" id="1490290"/>
    <lineage>
        <taxon>Bacteria</taxon>
        <taxon>Bacillati</taxon>
        <taxon>Bacillota</taxon>
        <taxon>Bacilli</taxon>
        <taxon>Bacillales</taxon>
        <taxon>Thermoactinomycetaceae</taxon>
        <taxon>Paenactinomyces</taxon>
    </lineage>
</organism>
<dbReference type="EMBL" id="JACEIQ010000001">
    <property type="protein sequence ID" value="MBA4493091.1"/>
    <property type="molecule type" value="Genomic_DNA"/>
</dbReference>
<evidence type="ECO:0000313" key="2">
    <source>
        <dbReference type="Proteomes" id="UP000535491"/>
    </source>
</evidence>
<name>A0A7W1WNJ5_9BACL</name>
<dbReference type="Proteomes" id="UP000535491">
    <property type="component" value="Unassembled WGS sequence"/>
</dbReference>